<dbReference type="RefSeq" id="WP_021296542.1">
    <property type="nucleotide sequence ID" value="NZ_AURB01000130.1"/>
</dbReference>
<dbReference type="PANTHER" id="PTHR23511">
    <property type="entry name" value="SYNAPTIC VESICLE GLYCOPROTEIN 2"/>
    <property type="match status" value="1"/>
</dbReference>
<dbReference type="GO" id="GO:0005886">
    <property type="term" value="C:plasma membrane"/>
    <property type="evidence" value="ECO:0007669"/>
    <property type="project" value="UniProtKB-SubCell"/>
</dbReference>
<dbReference type="InterPro" id="IPR020846">
    <property type="entry name" value="MFS_dom"/>
</dbReference>
<keyword evidence="4" id="KW-1133">Transmembrane helix</keyword>
<dbReference type="CDD" id="cd17316">
    <property type="entry name" value="MFS_SV2_like"/>
    <property type="match status" value="1"/>
</dbReference>
<dbReference type="EMBL" id="CP080467">
    <property type="protein sequence ID" value="UNO48491.1"/>
    <property type="molecule type" value="Genomic_DNA"/>
</dbReference>
<sequence length="465" mass="51284">MSNLSIAARLDRLPIGAVHRKAAFIIGLGLFFELYDVYLSGVLGSVISDQFHISGSTQSLLLGSSFLGMFLGAIFLNRMADLIGRRKAFMVNLLIYSVFTFLCAFSPNVVLLVLFRFLAGVGIGAEAPLGDTYLSEVLPTYRRGKLMVWAYTLQFCSMPVEGLLARWIVPTQFGMAGWRWMFIIGSLGAVFAWALQQFLPESPRWLESVGRKPEAEEIMMRFERHADRSEEDILTSAAPTVPDPPQEKLPVSTLFVAQFRRRTILLWVFQILQTFGYYGFGTLVPLVLAAKGFDVHSSLTYTTLSFIGYPVGSLISLSIVERIQRKWLIVMAAFCMALFGILFGISNSIILIIIFGFLYTMVSNIFSNAYHIFQVEIYPTSIRATASGAGYSLSRLSSGLMPFVLLPLLQGSGATAMFSVVAIAMVIVMIDIGGFAPKTTARVLEELNQVPSSVATSTENHSITP</sequence>
<keyword evidence="3" id="KW-0812">Transmembrane</keyword>
<accession>A0A9E6ZKE9</accession>
<gene>
    <name evidence="6" type="ORF">K1I37_17795</name>
</gene>
<dbReference type="InterPro" id="IPR005828">
    <property type="entry name" value="MFS_sugar_transport-like"/>
</dbReference>
<dbReference type="eggNOG" id="COG0477">
    <property type="taxonomic scope" value="Bacteria"/>
</dbReference>
<evidence type="ECO:0000256" key="4">
    <source>
        <dbReference type="ARBA" id="ARBA00022989"/>
    </source>
</evidence>
<dbReference type="OrthoDB" id="9787026at2"/>
<dbReference type="GO" id="GO:0022857">
    <property type="term" value="F:transmembrane transporter activity"/>
    <property type="evidence" value="ECO:0007669"/>
    <property type="project" value="InterPro"/>
</dbReference>
<organism evidence="6 7">
    <name type="scientific">Alicyclobacillus acidoterrestris (strain ATCC 49025 / DSM 3922 / CIP 106132 / NCIMB 13137 / GD3B)</name>
    <dbReference type="NCBI Taxonomy" id="1356854"/>
    <lineage>
        <taxon>Bacteria</taxon>
        <taxon>Bacillati</taxon>
        <taxon>Bacillota</taxon>
        <taxon>Bacilli</taxon>
        <taxon>Bacillales</taxon>
        <taxon>Alicyclobacillaceae</taxon>
        <taxon>Alicyclobacillus</taxon>
    </lineage>
</organism>
<accession>T0BZC4</accession>
<name>T0BZC4_ALIAG</name>
<dbReference type="KEGG" id="aaco:K1I37_17795"/>
<dbReference type="PROSITE" id="PS00217">
    <property type="entry name" value="SUGAR_TRANSPORT_2"/>
    <property type="match status" value="1"/>
</dbReference>
<dbReference type="STRING" id="1356854.N007_07525"/>
<evidence type="ECO:0000313" key="7">
    <source>
        <dbReference type="Proteomes" id="UP000829401"/>
    </source>
</evidence>
<evidence type="ECO:0000256" key="1">
    <source>
        <dbReference type="ARBA" id="ARBA00004651"/>
    </source>
</evidence>
<dbReference type="SUPFAM" id="SSF103473">
    <property type="entry name" value="MFS general substrate transporter"/>
    <property type="match status" value="1"/>
</dbReference>
<comment type="subcellular location">
    <subcellularLocation>
        <location evidence="1">Cell membrane</location>
        <topology evidence="1">Multi-pass membrane protein</topology>
    </subcellularLocation>
</comment>
<dbReference type="AlphaFoldDB" id="T0BZC4"/>
<evidence type="ECO:0000256" key="2">
    <source>
        <dbReference type="ARBA" id="ARBA00022448"/>
    </source>
</evidence>
<keyword evidence="5" id="KW-0472">Membrane</keyword>
<evidence type="ECO:0000256" key="3">
    <source>
        <dbReference type="ARBA" id="ARBA00022692"/>
    </source>
</evidence>
<protein>
    <submittedName>
        <fullName evidence="6">MFS transporter</fullName>
    </submittedName>
</protein>
<dbReference type="Gene3D" id="1.20.1250.20">
    <property type="entry name" value="MFS general substrate transporter like domains"/>
    <property type="match status" value="1"/>
</dbReference>
<keyword evidence="7" id="KW-1185">Reference proteome</keyword>
<dbReference type="Proteomes" id="UP000829401">
    <property type="component" value="Chromosome"/>
</dbReference>
<dbReference type="PROSITE" id="PS50850">
    <property type="entry name" value="MFS"/>
    <property type="match status" value="1"/>
</dbReference>
<reference evidence="7" key="1">
    <citation type="journal article" date="2022" name="G3 (Bethesda)">
        <title>Unveiling the complete genome sequence of Alicyclobacillus acidoterrestris DSM 3922T, a taint-producing strain.</title>
        <authorList>
            <person name="Leonardo I.C."/>
            <person name="Barreto Crespo M.T."/>
            <person name="Gaspar F.B."/>
        </authorList>
    </citation>
    <scope>NUCLEOTIDE SEQUENCE [LARGE SCALE GENOMIC DNA]</scope>
    <source>
        <strain evidence="7">DSM 3922</strain>
    </source>
</reference>
<dbReference type="InterPro" id="IPR036259">
    <property type="entry name" value="MFS_trans_sf"/>
</dbReference>
<evidence type="ECO:0000256" key="5">
    <source>
        <dbReference type="ARBA" id="ARBA00023136"/>
    </source>
</evidence>
<dbReference type="Pfam" id="PF00083">
    <property type="entry name" value="Sugar_tr"/>
    <property type="match status" value="1"/>
</dbReference>
<keyword evidence="2" id="KW-0813">Transport</keyword>
<evidence type="ECO:0000313" key="6">
    <source>
        <dbReference type="EMBL" id="UNO48491.1"/>
    </source>
</evidence>
<proteinExistence type="predicted"/>
<dbReference type="InterPro" id="IPR005829">
    <property type="entry name" value="Sugar_transporter_CS"/>
</dbReference>